<dbReference type="PANTHER" id="PTHR23003">
    <property type="entry name" value="RNA RECOGNITION MOTIF RRM DOMAIN CONTAINING PROTEIN"/>
    <property type="match status" value="1"/>
</dbReference>
<dbReference type="Pfam" id="PF00076">
    <property type="entry name" value="RRM_1"/>
    <property type="match status" value="1"/>
</dbReference>
<dbReference type="GO" id="GO:0005634">
    <property type="term" value="C:nucleus"/>
    <property type="evidence" value="ECO:0007669"/>
    <property type="project" value="TreeGrafter"/>
</dbReference>
<reference evidence="4 5" key="1">
    <citation type="submission" date="2020-08" db="EMBL/GenBank/DDBJ databases">
        <authorList>
            <person name="Koutsovoulos G."/>
            <person name="Danchin GJ E."/>
        </authorList>
    </citation>
    <scope>NUCLEOTIDE SEQUENCE [LARGE SCALE GENOMIC DNA]</scope>
</reference>
<dbReference type="GO" id="GO:0003729">
    <property type="term" value="F:mRNA binding"/>
    <property type="evidence" value="ECO:0007669"/>
    <property type="project" value="TreeGrafter"/>
</dbReference>
<evidence type="ECO:0000313" key="5">
    <source>
        <dbReference type="Proteomes" id="UP000580250"/>
    </source>
</evidence>
<dbReference type="CDD" id="cd00590">
    <property type="entry name" value="RRM_SF"/>
    <property type="match status" value="1"/>
</dbReference>
<dbReference type="InterPro" id="IPR035979">
    <property type="entry name" value="RBD_domain_sf"/>
</dbReference>
<evidence type="ECO:0000313" key="4">
    <source>
        <dbReference type="EMBL" id="CAD2179586.1"/>
    </source>
</evidence>
<dbReference type="Gene3D" id="3.30.70.330">
    <property type="match status" value="1"/>
</dbReference>
<dbReference type="Proteomes" id="UP000580250">
    <property type="component" value="Unassembled WGS sequence"/>
</dbReference>
<dbReference type="InterPro" id="IPR012677">
    <property type="entry name" value="Nucleotide-bd_a/b_plait_sf"/>
</dbReference>
<organism evidence="4 5">
    <name type="scientific">Meloidogyne enterolobii</name>
    <name type="common">Root-knot nematode worm</name>
    <name type="synonym">Meloidogyne mayaguensis</name>
    <dbReference type="NCBI Taxonomy" id="390850"/>
    <lineage>
        <taxon>Eukaryota</taxon>
        <taxon>Metazoa</taxon>
        <taxon>Ecdysozoa</taxon>
        <taxon>Nematoda</taxon>
        <taxon>Chromadorea</taxon>
        <taxon>Rhabditida</taxon>
        <taxon>Tylenchina</taxon>
        <taxon>Tylenchomorpha</taxon>
        <taxon>Tylenchoidea</taxon>
        <taxon>Meloidogynidae</taxon>
        <taxon>Meloidogyninae</taxon>
        <taxon>Meloidogyne</taxon>
    </lineage>
</organism>
<accession>A0A6V7VXC5</accession>
<name>A0A6V7VXC5_MELEN</name>
<evidence type="ECO:0000259" key="3">
    <source>
        <dbReference type="PROSITE" id="PS50102"/>
    </source>
</evidence>
<dbReference type="InterPro" id="IPR000504">
    <property type="entry name" value="RRM_dom"/>
</dbReference>
<dbReference type="PROSITE" id="PS50102">
    <property type="entry name" value="RRM"/>
    <property type="match status" value="1"/>
</dbReference>
<gene>
    <name evidence="4" type="ORF">MENT_LOCUS31595</name>
</gene>
<dbReference type="AlphaFoldDB" id="A0A6V7VXC5"/>
<feature type="domain" description="RRM" evidence="3">
    <location>
        <begin position="6"/>
        <end position="83"/>
    </location>
</feature>
<evidence type="ECO:0000256" key="1">
    <source>
        <dbReference type="ARBA" id="ARBA00022884"/>
    </source>
</evidence>
<dbReference type="GO" id="GO:0005737">
    <property type="term" value="C:cytoplasm"/>
    <property type="evidence" value="ECO:0007669"/>
    <property type="project" value="TreeGrafter"/>
</dbReference>
<keyword evidence="1 2" id="KW-0694">RNA-binding</keyword>
<evidence type="ECO:0000256" key="2">
    <source>
        <dbReference type="PROSITE-ProRule" id="PRU00176"/>
    </source>
</evidence>
<protein>
    <recommendedName>
        <fullName evidence="3">RRM domain-containing protein</fullName>
    </recommendedName>
</protein>
<dbReference type="SUPFAM" id="SSF54928">
    <property type="entry name" value="RNA-binding domain, RBD"/>
    <property type="match status" value="1"/>
</dbReference>
<dbReference type="OrthoDB" id="266020at2759"/>
<proteinExistence type="predicted"/>
<dbReference type="EMBL" id="CAJEWN010000347">
    <property type="protein sequence ID" value="CAD2179586.1"/>
    <property type="molecule type" value="Genomic_DNA"/>
</dbReference>
<dbReference type="SMART" id="SM00360">
    <property type="entry name" value="RRM"/>
    <property type="match status" value="1"/>
</dbReference>
<comment type="caution">
    <text evidence="4">The sequence shown here is derived from an EMBL/GenBank/DDBJ whole genome shotgun (WGS) entry which is preliminary data.</text>
</comment>
<dbReference type="InterPro" id="IPR050374">
    <property type="entry name" value="RRT5_SRSF_SR"/>
</dbReference>
<sequence>MATYDFVVKVSNIPGDATRYDLAMMFASCGTIRNASILTNNNPNRPGEGLVEFQTKQGAENAVRDMNGADMKGHALRVGFSKYYGGKLNKS</sequence>